<gene>
    <name evidence="2" type="ORF">HKD39_16875</name>
</gene>
<evidence type="ECO:0000313" key="2">
    <source>
        <dbReference type="EMBL" id="NNG37342.1"/>
    </source>
</evidence>
<dbReference type="Pfam" id="PF04738">
    <property type="entry name" value="Lant_dehydr_N"/>
    <property type="match status" value="1"/>
</dbReference>
<dbReference type="Proteomes" id="UP000562984">
    <property type="component" value="Unassembled WGS sequence"/>
</dbReference>
<dbReference type="RefSeq" id="WP_171201041.1">
    <property type="nucleotide sequence ID" value="NZ_JABEND010000012.1"/>
</dbReference>
<proteinExistence type="predicted"/>
<accession>A0A849AKJ5</accession>
<dbReference type="AlphaFoldDB" id="A0A849AKJ5"/>
<sequence>MTDPLLLVRPDIGVWQTVLVRSAGFPTDVLSGLSNPQLASWVDAQQTAAAAPDSATDSPDQVAEAIDQSFFAQGQALARAGAGGLLAEALTWQNRPALSTLARVSSAGPRNRKRRKAIRTLARYWQRYCAKSETIGFFGPIAWTELSDEVSGIQVKPGEGLVRSRWVCWEDWAIGQLTATFNADPVFAAELPLYLPSYVSIRGDAAAATAVVAGGNPVQLTELETGLLRSCTGRTVAGVADELVAAGKARTADDVAVTVDAMVSRGLLIRGFQVSSRPTAMQELRGQVDRIGDDAVRAAALRTLDLLDTDLRAVAAAAGDATALGRALDTLEHHFVEQTSAAPSHHHGQTYAGRSLCYEDATREVNLQIGMDVVRSIADPLRLVMMAASWFCAALAEAYGRICDELFDDLEADAGGRPVLMSDLLFMVTGVLFGGGERPIDGVQAELVSRWEQLIGSERASGPLRAADLLDRGKRLFPVTRSPWPAATFHCPDLQFVTSDPERAADCLVVLGELHAGWATFDSFALLAGADNLEQLRAAAARDLGTHRVRLLPPPGWPRTTGRLAEWLINPTDRLFAFTADHVVAPSSAESPPLLRSVDLVVRRTEHGLLATELTPDGEGRSWPVLELLADLLAIYSVDAFKFTSTRAHQPRVTIDNLVVTREQWRSDCAATGVVDTADCAEQYLALRAWRRANGFPERVFVKLSTEVKPVYLDFSSPVLVSSAAAMIRSAALEHGAQTALTVSEMLPDLDANWLPDADGRRYVSEVRLQCRYLPDGGPTAERAMP</sequence>
<evidence type="ECO:0000313" key="3">
    <source>
        <dbReference type="Proteomes" id="UP000562984"/>
    </source>
</evidence>
<organism evidence="2 3">
    <name type="scientific">Nakamurella aerolata</name>
    <dbReference type="NCBI Taxonomy" id="1656892"/>
    <lineage>
        <taxon>Bacteria</taxon>
        <taxon>Bacillati</taxon>
        <taxon>Actinomycetota</taxon>
        <taxon>Actinomycetes</taxon>
        <taxon>Nakamurellales</taxon>
        <taxon>Nakamurellaceae</taxon>
        <taxon>Nakamurella</taxon>
    </lineage>
</organism>
<protein>
    <recommendedName>
        <fullName evidence="1">Lantibiotic dehydratase N-terminal domain-containing protein</fullName>
    </recommendedName>
</protein>
<keyword evidence="3" id="KW-1185">Reference proteome</keyword>
<reference evidence="2 3" key="1">
    <citation type="submission" date="2020-05" db="EMBL/GenBank/DDBJ databases">
        <title>Nakamurella sp. DB0629 isolated from air conditioner.</title>
        <authorList>
            <person name="Kim D.H."/>
            <person name="Kim D.-U."/>
        </authorList>
    </citation>
    <scope>NUCLEOTIDE SEQUENCE [LARGE SCALE GENOMIC DNA]</scope>
    <source>
        <strain evidence="2 3">DB0629</strain>
    </source>
</reference>
<dbReference type="InterPro" id="IPR006827">
    <property type="entry name" value="Lant_deHydtase_N"/>
</dbReference>
<name>A0A849AKJ5_9ACTN</name>
<dbReference type="EMBL" id="JABEND010000012">
    <property type="protein sequence ID" value="NNG37342.1"/>
    <property type="molecule type" value="Genomic_DNA"/>
</dbReference>
<comment type="caution">
    <text evidence="2">The sequence shown here is derived from an EMBL/GenBank/DDBJ whole genome shotgun (WGS) entry which is preliminary data.</text>
</comment>
<feature type="domain" description="Lantibiotic dehydratase N-terminal" evidence="1">
    <location>
        <begin position="86"/>
        <end position="383"/>
    </location>
</feature>
<evidence type="ECO:0000259" key="1">
    <source>
        <dbReference type="Pfam" id="PF04738"/>
    </source>
</evidence>